<organism evidence="3 4">
    <name type="scientific">Crassostrea virginica</name>
    <name type="common">Eastern oyster</name>
    <dbReference type="NCBI Taxonomy" id="6565"/>
    <lineage>
        <taxon>Eukaryota</taxon>
        <taxon>Metazoa</taxon>
        <taxon>Spiralia</taxon>
        <taxon>Lophotrochozoa</taxon>
        <taxon>Mollusca</taxon>
        <taxon>Bivalvia</taxon>
        <taxon>Autobranchia</taxon>
        <taxon>Pteriomorphia</taxon>
        <taxon>Ostreida</taxon>
        <taxon>Ostreoidea</taxon>
        <taxon>Ostreidae</taxon>
        <taxon>Crassostrea</taxon>
    </lineage>
</organism>
<feature type="compositionally biased region" description="Basic and acidic residues" evidence="2">
    <location>
        <begin position="1100"/>
        <end position="1115"/>
    </location>
</feature>
<feature type="region of interest" description="Disordered" evidence="2">
    <location>
        <begin position="1096"/>
        <end position="1115"/>
    </location>
</feature>
<keyword evidence="1" id="KW-0175">Coiled coil</keyword>
<dbReference type="Proteomes" id="UP000694844">
    <property type="component" value="Chromosome 1"/>
</dbReference>
<feature type="region of interest" description="Disordered" evidence="2">
    <location>
        <begin position="34"/>
        <end position="78"/>
    </location>
</feature>
<feature type="compositionally biased region" description="Basic and acidic residues" evidence="2">
    <location>
        <begin position="39"/>
        <end position="65"/>
    </location>
</feature>
<feature type="region of interest" description="Disordered" evidence="2">
    <location>
        <begin position="989"/>
        <end position="1016"/>
    </location>
</feature>
<dbReference type="GeneID" id="111100992"/>
<dbReference type="OrthoDB" id="6160599at2759"/>
<sequence>MSEHPCHNLSNTDKQIFTCRHCMAKFYDPIQRWRHSKSCKKDAPSKGREGMSKNGKRDLPPEIPEKGPTAKKKQKKESPLSCVICKSSFNTLEEMKEHVRNPCSKPPVAKPEEPVPANPELVHFEQQLQQLQDAKGEDIATNQIESLLRAAQALHQQQQEQQRQQQEQLQNVETEVIPDGGNPDWLYNQGEPVLCSVEEYGEPRFPNYSSLDGSDGLQVVQVEQVSSAPNAEDDRSLHTPPIKLTTEGFSSLPPQEISVTPAVQDPNANDAQITFSGPQTITLIAENTNQPVLEETSHKNVQGGLPEEKLIFSTVEFVGNPELQTSASQEFYNAAVNPRVIPSEVKLMGNDGVTVTVVLSPNTSTETLQKSGNTGDEFDLISQVIGEDLIQHDSTEKRDLKELQIPSDVTKTDHCGSKQSSEFSRSNVSFVFESEQDGKAITCGQDNVHTKADILTKSEQSLFSDIKQTDGVSKGINLKESVFSENEEISGYPSMEKCDRNDLELETIVIENKVENDNQKTIDDCQSSERVVGVLKDDCIGETGDSNVHPEGGIGAEKIDCPEVKTVKKKAKKVRTPKCRVCDKEFKTIEQLRKHNKVPCKVRLTRNLTQKVLRPKRLEKVVPLQSVKKKKKQKVLPAKPKMITLINRRFTDKSLDFNKDKKGKLKTRRKTLYDYNFCITRSTGYRNANLDVLVQYDSLDEKEQHFFHLGLVGTDHLPSDYKTPKSLIKRVLKENTSCTMEKVLEKEVEEFVEDEPPVLEKVVDAAGRIQEDIYILRDEIHRDIEPPVLITVEGFGKSCSLNEASYVVNPTECPTLVMEQKDNNEYKCTVLPNMPDQNYEPNKENNLGSEIPSINKDLESVSFPPPKDESKGLSEELTLTDASNLKSPNKSLSERHFTDAMDVLNETFSDEPEFTKTKLKDEDNTKPSYSVTLGLQTDIPSATDKIMYPRSAFILKCLKRLENKHRNIQDDKASVDRGKQGRKNLFESLKNVSEHTKLENTSTQSKVPSQMPNKDNEQEKLVEEIIVYPKPVDPKNLEYRKPSLVIPSDEEILNYTDDSVIRKQPELDSVSPENGRDLLQILARTLGIFPQTKVKPQETSLKETPKHYKEKQKDDTVDEKNGMQVIVMNNSAETNEYSMGIDVINVPKSINDELKNAACEIDSNVVFEDDGAKTPSYLGDGLSSENKEQLDNQESSSSTAKPGDISIPKEVYEFLEDYDTISPSASKTTDHSGQVTPEMDANSNANFASSGLGVKASEVVDIHFNFCSKESPMKQQSNSHTLSLSNAHYLNSKVNVNTPQNIEYQIPTNSAVLGEERQKQGIQTDLSNNEVLPLYAIPVGIVSENDQTSNDTENQSNSSTFLSYVQASQINNTPTVHPIKESNVLISAVENTCPVSAPQAPNTSKSDHNSKSDIKFSLPKIAETVPDAEQLWSRILEEYKADRLQNEYNEQNKKTVKDPSFLTSEQQKVGTAHGTKDNSSSIVSKPALARSCSTSATPTQSYTSNTTHNCCDTSENVSFMTCSFSPTNSSNSLKMIFRKEKSPQKENAHMEENPNEWTSSSQNMQLREEFGEKSVPRSVPNSSLCSAEVVEENSEEEGDGTLPYVIVDTGVEICRKAMGTEEHDEHTEDISDEEDWALEKDSESHEAVT</sequence>
<proteinExistence type="predicted"/>
<feature type="compositionally biased region" description="Polar residues" evidence="2">
    <location>
        <begin position="999"/>
        <end position="1013"/>
    </location>
</feature>
<evidence type="ECO:0000313" key="3">
    <source>
        <dbReference type="Proteomes" id="UP000694844"/>
    </source>
</evidence>
<gene>
    <name evidence="4" type="primary">LOC111100992</name>
</gene>
<evidence type="ECO:0000256" key="2">
    <source>
        <dbReference type="SAM" id="MobiDB-lite"/>
    </source>
</evidence>
<feature type="coiled-coil region" evidence="1">
    <location>
        <begin position="144"/>
        <end position="175"/>
    </location>
</feature>
<feature type="region of interest" description="Disordered" evidence="2">
    <location>
        <begin position="1450"/>
        <end position="1482"/>
    </location>
</feature>
<feature type="compositionally biased region" description="Basic and acidic residues" evidence="2">
    <location>
        <begin position="1637"/>
        <end position="1649"/>
    </location>
</feature>
<evidence type="ECO:0000313" key="4">
    <source>
        <dbReference type="RefSeq" id="XP_022288905.1"/>
    </source>
</evidence>
<protein>
    <submittedName>
        <fullName evidence="4">Uncharacterized protein LOC111100992</fullName>
    </submittedName>
</protein>
<feature type="region of interest" description="Disordered" evidence="2">
    <location>
        <begin position="1222"/>
        <end position="1244"/>
    </location>
</feature>
<evidence type="ECO:0000256" key="1">
    <source>
        <dbReference type="SAM" id="Coils"/>
    </source>
</evidence>
<feature type="region of interest" description="Disordered" evidence="2">
    <location>
        <begin position="1617"/>
        <end position="1649"/>
    </location>
</feature>
<reference evidence="3" key="1">
    <citation type="submission" date="2024-06" db="UniProtKB">
        <authorList>
            <consortium name="RefSeq"/>
        </authorList>
    </citation>
    <scope>NUCLEOTIDE SEQUENCE [LARGE SCALE GENOMIC DNA]</scope>
</reference>
<feature type="region of interest" description="Disordered" evidence="2">
    <location>
        <begin position="1541"/>
        <end position="1561"/>
    </location>
</feature>
<accession>A0A8B8ACM2</accession>
<feature type="compositionally biased region" description="Basic and acidic residues" evidence="2">
    <location>
        <begin position="1617"/>
        <end position="1629"/>
    </location>
</feature>
<reference evidence="4" key="2">
    <citation type="submission" date="2025-08" db="UniProtKB">
        <authorList>
            <consortium name="RefSeq"/>
        </authorList>
    </citation>
    <scope>IDENTIFICATION</scope>
    <source>
        <tissue evidence="4">Whole sample</tissue>
    </source>
</reference>
<name>A0A8B8ACM2_CRAVI</name>
<feature type="region of interest" description="Disordered" evidence="2">
    <location>
        <begin position="1170"/>
        <end position="1205"/>
    </location>
</feature>
<dbReference type="KEGG" id="cvn:111100992"/>
<feature type="compositionally biased region" description="Basic and acidic residues" evidence="2">
    <location>
        <begin position="1541"/>
        <end position="1552"/>
    </location>
</feature>
<keyword evidence="3" id="KW-1185">Reference proteome</keyword>
<dbReference type="RefSeq" id="XP_022288905.1">
    <property type="nucleotide sequence ID" value="XM_022433197.1"/>
</dbReference>